<evidence type="ECO:0000256" key="1">
    <source>
        <dbReference type="ARBA" id="ARBA00005817"/>
    </source>
</evidence>
<dbReference type="Gene3D" id="3.40.50.1220">
    <property type="entry name" value="TPP-binding domain"/>
    <property type="match status" value="1"/>
</dbReference>
<dbReference type="InterPro" id="IPR001308">
    <property type="entry name" value="ETF_a/FixB"/>
</dbReference>
<dbReference type="GO" id="GO:0033539">
    <property type="term" value="P:fatty acid beta-oxidation using acyl-CoA dehydrogenase"/>
    <property type="evidence" value="ECO:0007669"/>
    <property type="project" value="TreeGrafter"/>
</dbReference>
<dbReference type="InterPro" id="IPR014729">
    <property type="entry name" value="Rossmann-like_a/b/a_fold"/>
</dbReference>
<feature type="binding site" evidence="3">
    <location>
        <begin position="270"/>
        <end position="277"/>
    </location>
    <ligand>
        <name>FAD</name>
        <dbReference type="ChEBI" id="CHEBI:57692"/>
    </ligand>
</feature>
<dbReference type="Proteomes" id="UP000177791">
    <property type="component" value="Unassembled WGS sequence"/>
</dbReference>
<comment type="cofactor">
    <cofactor evidence="3">
        <name>FAD</name>
        <dbReference type="ChEBI" id="CHEBI:57692"/>
    </cofactor>
    <text evidence="3">Binds 1 FAD per dimer.</text>
</comment>
<name>A0A1G1SRS8_9BACT</name>
<keyword evidence="3" id="KW-0274">FAD</keyword>
<dbReference type="InterPro" id="IPR014731">
    <property type="entry name" value="ETF_asu_C"/>
</dbReference>
<sequence>MSVLVVVECADGEVKKSSLEVASYGAEVAAMLGTTATAIAVGEATTANLATLGEQGISKVLYDAEPRLKDFVNNAYTKLIATAAEQEQAKIIILANSNIGAAVGSRLSVRLKASLATNVVELPKTTDGQFMVRRGAFSGKAFSDVLLSGDRKIIAVKKNSTGAKHQAGKTAEVVTFAAQLTDADFADAPTQVVMQDQAGGILLPEADLVVSGGRGMKGPENWGLIEDLAKALGAATACSKPVSDVDWRPHHEHVGQTGITVSPNLYIACGISGAIQHLAGVNSSKVIVVINKDPEAPFFKAADYGIVGDVFDVLPKLTAAVKALG</sequence>
<keyword evidence="2" id="KW-0813">Transport</keyword>
<dbReference type="Pfam" id="PF01012">
    <property type="entry name" value="ETF"/>
    <property type="match status" value="1"/>
</dbReference>
<dbReference type="Pfam" id="PF00766">
    <property type="entry name" value="ETF_alpha"/>
    <property type="match status" value="1"/>
</dbReference>
<dbReference type="SUPFAM" id="SSF52402">
    <property type="entry name" value="Adenine nucleotide alpha hydrolases-like"/>
    <property type="match status" value="1"/>
</dbReference>
<dbReference type="RefSeq" id="WP_070736323.1">
    <property type="nucleotide sequence ID" value="NZ_MDZC01000123.1"/>
</dbReference>
<comment type="caution">
    <text evidence="5">The sequence shown here is derived from an EMBL/GenBank/DDBJ whole genome shotgun (WGS) entry which is preliminary data.</text>
</comment>
<keyword evidence="3" id="KW-0285">Flavoprotein</keyword>
<evidence type="ECO:0000256" key="2">
    <source>
        <dbReference type="ARBA" id="ARBA00022982"/>
    </source>
</evidence>
<dbReference type="AlphaFoldDB" id="A0A1G1SRS8"/>
<evidence type="ECO:0000256" key="3">
    <source>
        <dbReference type="PIRSR" id="PIRSR000089-1"/>
    </source>
</evidence>
<evidence type="ECO:0000259" key="4">
    <source>
        <dbReference type="SMART" id="SM00893"/>
    </source>
</evidence>
<dbReference type="Gene3D" id="3.40.50.620">
    <property type="entry name" value="HUPs"/>
    <property type="match status" value="1"/>
</dbReference>
<organism evidence="5 6">
    <name type="scientific">Hymenobacter glacialis</name>
    <dbReference type="NCBI Taxonomy" id="1908236"/>
    <lineage>
        <taxon>Bacteria</taxon>
        <taxon>Pseudomonadati</taxon>
        <taxon>Bacteroidota</taxon>
        <taxon>Cytophagia</taxon>
        <taxon>Cytophagales</taxon>
        <taxon>Hymenobacteraceae</taxon>
        <taxon>Hymenobacter</taxon>
    </lineage>
</organism>
<dbReference type="PIRSF" id="PIRSF000089">
    <property type="entry name" value="Electra_flavoP_a"/>
    <property type="match status" value="1"/>
</dbReference>
<dbReference type="PANTHER" id="PTHR43153:SF1">
    <property type="entry name" value="ELECTRON TRANSFER FLAVOPROTEIN SUBUNIT ALPHA, MITOCHONDRIAL"/>
    <property type="match status" value="1"/>
</dbReference>
<dbReference type="OrthoDB" id="9770286at2"/>
<dbReference type="SMART" id="SM00893">
    <property type="entry name" value="ETF"/>
    <property type="match status" value="1"/>
</dbReference>
<proteinExistence type="inferred from homology"/>
<reference evidence="5 6" key="1">
    <citation type="submission" date="2016-08" db="EMBL/GenBank/DDBJ databases">
        <title>Hymenobacter coccineus sp. nov., Hymenobacter lapidarius sp. nov. and Hymenobacter glacialis sp. nov., isolated from Antarctic soil.</title>
        <authorList>
            <person name="Sedlacek I."/>
            <person name="Kralova S."/>
            <person name="Kyrova K."/>
            <person name="Maslanova I."/>
            <person name="Stankova E."/>
            <person name="Vrbovska V."/>
            <person name="Nemec M."/>
            <person name="Bartak M."/>
            <person name="Svec P."/>
            <person name="Busse H.-J."/>
            <person name="Pantucek R."/>
        </authorList>
    </citation>
    <scope>NUCLEOTIDE SEQUENCE [LARGE SCALE GENOMIC DNA]</scope>
    <source>
        <strain evidence="5 6">CCM 8648</strain>
    </source>
</reference>
<feature type="domain" description="Electron transfer flavoprotein alpha/beta-subunit N-terminal" evidence="4">
    <location>
        <begin position="3"/>
        <end position="192"/>
    </location>
</feature>
<dbReference type="SUPFAM" id="SSF52467">
    <property type="entry name" value="DHS-like NAD/FAD-binding domain"/>
    <property type="match status" value="1"/>
</dbReference>
<keyword evidence="2" id="KW-0249">Electron transport</keyword>
<dbReference type="InterPro" id="IPR029035">
    <property type="entry name" value="DHS-like_NAD/FAD-binding_dom"/>
</dbReference>
<evidence type="ECO:0000313" key="5">
    <source>
        <dbReference type="EMBL" id="OGX81287.1"/>
    </source>
</evidence>
<gene>
    <name evidence="5" type="ORF">BEN48_06750</name>
</gene>
<dbReference type="EMBL" id="MDZC01000123">
    <property type="protein sequence ID" value="OGX81287.1"/>
    <property type="molecule type" value="Genomic_DNA"/>
</dbReference>
<feature type="binding site" evidence="3">
    <location>
        <position position="291"/>
    </location>
    <ligand>
        <name>FAD</name>
        <dbReference type="ChEBI" id="CHEBI:57692"/>
    </ligand>
</feature>
<dbReference type="GO" id="GO:0050660">
    <property type="term" value="F:flavin adenine dinucleotide binding"/>
    <property type="evidence" value="ECO:0007669"/>
    <property type="project" value="InterPro"/>
</dbReference>
<dbReference type="STRING" id="1908236.BEN48_06750"/>
<comment type="similarity">
    <text evidence="1">Belongs to the ETF alpha-subunit/FixB family.</text>
</comment>
<protein>
    <submittedName>
        <fullName evidence="5">Electron transfer flavoprotein subunit alpha</fullName>
    </submittedName>
</protein>
<accession>A0A1G1SRS8</accession>
<dbReference type="InterPro" id="IPR014730">
    <property type="entry name" value="ETF_a/b_N"/>
</dbReference>
<keyword evidence="6" id="KW-1185">Reference proteome</keyword>
<feature type="binding site" evidence="3">
    <location>
        <position position="214"/>
    </location>
    <ligand>
        <name>FAD</name>
        <dbReference type="ChEBI" id="CHEBI:57692"/>
    </ligand>
</feature>
<dbReference type="PANTHER" id="PTHR43153">
    <property type="entry name" value="ELECTRON TRANSFER FLAVOPROTEIN ALPHA"/>
    <property type="match status" value="1"/>
</dbReference>
<evidence type="ECO:0000313" key="6">
    <source>
        <dbReference type="Proteomes" id="UP000177791"/>
    </source>
</evidence>
<dbReference type="GO" id="GO:0009055">
    <property type="term" value="F:electron transfer activity"/>
    <property type="evidence" value="ECO:0007669"/>
    <property type="project" value="InterPro"/>
</dbReference>